<proteinExistence type="predicted"/>
<reference evidence="2 3" key="1">
    <citation type="submission" date="2019-12" db="EMBL/GenBank/DDBJ databases">
        <title>Whole-genome analyses of novel actinobacteria.</title>
        <authorList>
            <person name="Sahin N."/>
            <person name="Saygin H."/>
        </authorList>
    </citation>
    <scope>NUCLEOTIDE SEQUENCE [LARGE SCALE GENOMIC DNA]</scope>
    <source>
        <strain evidence="2 3">KC615</strain>
    </source>
</reference>
<evidence type="ECO:0000256" key="1">
    <source>
        <dbReference type="SAM" id="MobiDB-lite"/>
    </source>
</evidence>
<comment type="caution">
    <text evidence="2">The sequence shown here is derived from an EMBL/GenBank/DDBJ whole genome shotgun (WGS) entry which is preliminary data.</text>
</comment>
<feature type="compositionally biased region" description="Basic residues" evidence="1">
    <location>
        <begin position="13"/>
        <end position="24"/>
    </location>
</feature>
<evidence type="ECO:0000313" key="2">
    <source>
        <dbReference type="EMBL" id="MXQ54050.1"/>
    </source>
</evidence>
<dbReference type="RefSeq" id="WP_160801413.1">
    <property type="nucleotide sequence ID" value="NZ_WUUL01000006.1"/>
</dbReference>
<protein>
    <submittedName>
        <fullName evidence="2">Uncharacterized protein</fullName>
    </submittedName>
</protein>
<accession>A0A6I4VW15</accession>
<dbReference type="Proteomes" id="UP000430692">
    <property type="component" value="Unassembled WGS sequence"/>
</dbReference>
<gene>
    <name evidence="2" type="ORF">GSM42_10035</name>
</gene>
<organism evidence="2 3">
    <name type="scientific">Shimazuella alba</name>
    <dbReference type="NCBI Taxonomy" id="2690964"/>
    <lineage>
        <taxon>Bacteria</taxon>
        <taxon>Bacillati</taxon>
        <taxon>Bacillota</taxon>
        <taxon>Bacilli</taxon>
        <taxon>Bacillales</taxon>
        <taxon>Thermoactinomycetaceae</taxon>
        <taxon>Shimazuella</taxon>
    </lineage>
</organism>
<dbReference type="AlphaFoldDB" id="A0A6I4VW15"/>
<sequence>MKLQLAVEDTKHLNPKPHQHNSHRRVQLDRLTIYNFHPIYPTDNQVLKSLGCWSYPRMWDSLPSIIHVE</sequence>
<dbReference type="EMBL" id="WUUL01000006">
    <property type="protein sequence ID" value="MXQ54050.1"/>
    <property type="molecule type" value="Genomic_DNA"/>
</dbReference>
<name>A0A6I4VW15_9BACL</name>
<evidence type="ECO:0000313" key="3">
    <source>
        <dbReference type="Proteomes" id="UP000430692"/>
    </source>
</evidence>
<keyword evidence="3" id="KW-1185">Reference proteome</keyword>
<feature type="region of interest" description="Disordered" evidence="1">
    <location>
        <begin position="1"/>
        <end position="24"/>
    </location>
</feature>